<accession>A0A841LBG2</accession>
<evidence type="ECO:0000313" key="4">
    <source>
        <dbReference type="EMBL" id="MBB6226492.1"/>
    </source>
</evidence>
<dbReference type="SUPFAM" id="SSF55103">
    <property type="entry name" value="FAD-linked oxidases, C-terminal domain"/>
    <property type="match status" value="1"/>
</dbReference>
<dbReference type="InterPro" id="IPR016169">
    <property type="entry name" value="FAD-bd_PCMH_sub2"/>
</dbReference>
<feature type="domain" description="FAD-binding PCMH-type" evidence="3">
    <location>
        <begin position="1"/>
        <end position="182"/>
    </location>
</feature>
<dbReference type="EMBL" id="JACIIV010000004">
    <property type="protein sequence ID" value="MBB6226492.1"/>
    <property type="molecule type" value="Genomic_DNA"/>
</dbReference>
<evidence type="ECO:0000259" key="3">
    <source>
        <dbReference type="PROSITE" id="PS51387"/>
    </source>
</evidence>
<dbReference type="Gene3D" id="3.30.465.10">
    <property type="match status" value="1"/>
</dbReference>
<dbReference type="InterPro" id="IPR036318">
    <property type="entry name" value="FAD-bd_PCMH-like_sf"/>
</dbReference>
<dbReference type="SUPFAM" id="SSF56176">
    <property type="entry name" value="FAD-binding/transporter-associated domain-like"/>
    <property type="match status" value="1"/>
</dbReference>
<evidence type="ECO:0000256" key="1">
    <source>
        <dbReference type="ARBA" id="ARBA00022630"/>
    </source>
</evidence>
<gene>
    <name evidence="4" type="ORF">FHS79_000649</name>
</gene>
<keyword evidence="1" id="KW-0285">Flavoprotein</keyword>
<sequence>MALLRPQTVNEVVDAVRAAGAASRPLEILGSGTRRGIGHRVHAEDALSLEGLAAIVDHDAPELVVTVQPGARTADVIAHLATSGQRLAFEPPDLAPLWGGASGTGTIGGLVAAGIAGPRRLAAGGVRDHVLGVQAVNGLGEVFVAGGKVLKNVTGYDLPKVMAGSWGTLAILTEISLKALPMPAATGSLVITGLDPAAAVMMMTRALQGAVPITGAAHLPGHLARTLLRLEGTPRVLSVQRAALAASLEWEADWLDDAESQRLWQDIAAVGPFVTDADAMLWRIILPATQAPAALARLGAADGHLLDWGGALIWLWHAADAVIDVRAALAATSGHAMLMRAPAAIKAMVPVFPPLPPPLEALQARVRTSFDPAGLFNPGRLKG</sequence>
<dbReference type="PANTHER" id="PTHR11748">
    <property type="entry name" value="D-LACTATE DEHYDROGENASE"/>
    <property type="match status" value="1"/>
</dbReference>
<keyword evidence="5" id="KW-1185">Reference proteome</keyword>
<protein>
    <submittedName>
        <fullName evidence="4">Glycolate oxidase FAD binding subunit</fullName>
    </submittedName>
</protein>
<dbReference type="GO" id="GO:0003824">
    <property type="term" value="F:catalytic activity"/>
    <property type="evidence" value="ECO:0007669"/>
    <property type="project" value="InterPro"/>
</dbReference>
<evidence type="ECO:0000313" key="5">
    <source>
        <dbReference type="Proteomes" id="UP000538147"/>
    </source>
</evidence>
<dbReference type="InterPro" id="IPR016166">
    <property type="entry name" value="FAD-bd_PCMH"/>
</dbReference>
<dbReference type="PROSITE" id="PS51387">
    <property type="entry name" value="FAD_PCMH"/>
    <property type="match status" value="1"/>
</dbReference>
<reference evidence="4 5" key="1">
    <citation type="submission" date="2020-08" db="EMBL/GenBank/DDBJ databases">
        <title>Genomic Encyclopedia of Type Strains, Phase IV (KMG-IV): sequencing the most valuable type-strain genomes for metagenomic binning, comparative biology and taxonomic classification.</title>
        <authorList>
            <person name="Goeker M."/>
        </authorList>
    </citation>
    <scope>NUCLEOTIDE SEQUENCE [LARGE SCALE GENOMIC DNA]</scope>
    <source>
        <strain evidence="4 5">DSM 102189</strain>
    </source>
</reference>
<dbReference type="PANTHER" id="PTHR11748:SF103">
    <property type="entry name" value="GLYCOLATE OXIDASE SUBUNIT GLCE"/>
    <property type="match status" value="1"/>
</dbReference>
<dbReference type="Pfam" id="PF01565">
    <property type="entry name" value="FAD_binding_4"/>
    <property type="match status" value="1"/>
</dbReference>
<dbReference type="InterPro" id="IPR006094">
    <property type="entry name" value="Oxid_FAD_bind_N"/>
</dbReference>
<dbReference type="Proteomes" id="UP000538147">
    <property type="component" value="Unassembled WGS sequence"/>
</dbReference>
<dbReference type="NCBIfam" id="NF008439">
    <property type="entry name" value="PRK11282.1"/>
    <property type="match status" value="1"/>
</dbReference>
<dbReference type="InterPro" id="IPR016164">
    <property type="entry name" value="FAD-linked_Oxase-like_C"/>
</dbReference>
<dbReference type="RefSeq" id="WP_184195316.1">
    <property type="nucleotide sequence ID" value="NZ_JACIIV010000004.1"/>
</dbReference>
<organism evidence="4 5">
    <name type="scientific">Polymorphobacter multimanifer</name>
    <dbReference type="NCBI Taxonomy" id="1070431"/>
    <lineage>
        <taxon>Bacteria</taxon>
        <taxon>Pseudomonadati</taxon>
        <taxon>Pseudomonadota</taxon>
        <taxon>Alphaproteobacteria</taxon>
        <taxon>Sphingomonadales</taxon>
        <taxon>Sphingosinicellaceae</taxon>
        <taxon>Polymorphobacter</taxon>
    </lineage>
</organism>
<name>A0A841LBG2_9SPHN</name>
<comment type="caution">
    <text evidence="4">The sequence shown here is derived from an EMBL/GenBank/DDBJ whole genome shotgun (WGS) entry which is preliminary data.</text>
</comment>
<dbReference type="GO" id="GO:0071949">
    <property type="term" value="F:FAD binding"/>
    <property type="evidence" value="ECO:0007669"/>
    <property type="project" value="InterPro"/>
</dbReference>
<evidence type="ECO:0000256" key="2">
    <source>
        <dbReference type="ARBA" id="ARBA00022827"/>
    </source>
</evidence>
<keyword evidence="2" id="KW-0274">FAD</keyword>
<dbReference type="AlphaFoldDB" id="A0A841LBG2"/>
<proteinExistence type="predicted"/>